<gene>
    <name evidence="7" type="ORF">HNP48_001411</name>
</gene>
<dbReference type="InterPro" id="IPR052925">
    <property type="entry name" value="Phage_Integrase-like_Recomb"/>
</dbReference>
<evidence type="ECO:0000256" key="4">
    <source>
        <dbReference type="PROSITE-ProRule" id="PRU01248"/>
    </source>
</evidence>
<protein>
    <submittedName>
        <fullName evidence="7">Integrase</fullName>
    </submittedName>
</protein>
<comment type="caution">
    <text evidence="7">The sequence shown here is derived from an EMBL/GenBank/DDBJ whole genome shotgun (WGS) entry which is preliminary data.</text>
</comment>
<dbReference type="SUPFAM" id="SSF56349">
    <property type="entry name" value="DNA breaking-rejoining enzymes"/>
    <property type="match status" value="1"/>
</dbReference>
<dbReference type="InterPro" id="IPR044068">
    <property type="entry name" value="CB"/>
</dbReference>
<dbReference type="EMBL" id="JACHLK010000002">
    <property type="protein sequence ID" value="MBB6558747.1"/>
    <property type="molecule type" value="Genomic_DNA"/>
</dbReference>
<evidence type="ECO:0000313" key="8">
    <source>
        <dbReference type="Proteomes" id="UP000575083"/>
    </source>
</evidence>
<evidence type="ECO:0000256" key="1">
    <source>
        <dbReference type="ARBA" id="ARBA00022908"/>
    </source>
</evidence>
<keyword evidence="8" id="KW-1185">Reference proteome</keyword>
<dbReference type="Gene3D" id="1.10.443.10">
    <property type="entry name" value="Intergrase catalytic core"/>
    <property type="match status" value="1"/>
</dbReference>
<evidence type="ECO:0000259" key="6">
    <source>
        <dbReference type="PROSITE" id="PS51900"/>
    </source>
</evidence>
<evidence type="ECO:0000259" key="5">
    <source>
        <dbReference type="PROSITE" id="PS51898"/>
    </source>
</evidence>
<dbReference type="InterPro" id="IPR010998">
    <property type="entry name" value="Integrase_recombinase_N"/>
</dbReference>
<reference evidence="7 8" key="1">
    <citation type="submission" date="2020-08" db="EMBL/GenBank/DDBJ databases">
        <title>Functional genomics of gut bacteria from endangered species of beetles.</title>
        <authorList>
            <person name="Carlos-Shanley C."/>
        </authorList>
    </citation>
    <scope>NUCLEOTIDE SEQUENCE [LARGE SCALE GENOMIC DNA]</scope>
    <source>
        <strain evidence="7 8">S00198</strain>
    </source>
</reference>
<dbReference type="PROSITE" id="PS51898">
    <property type="entry name" value="TYR_RECOMBINASE"/>
    <property type="match status" value="1"/>
</dbReference>
<feature type="domain" description="Tyr recombinase" evidence="5">
    <location>
        <begin position="99"/>
        <end position="307"/>
    </location>
</feature>
<dbReference type="GO" id="GO:0015074">
    <property type="term" value="P:DNA integration"/>
    <property type="evidence" value="ECO:0007669"/>
    <property type="project" value="UniProtKB-KW"/>
</dbReference>
<dbReference type="InterPro" id="IPR013762">
    <property type="entry name" value="Integrase-like_cat_sf"/>
</dbReference>
<dbReference type="PANTHER" id="PTHR34605">
    <property type="entry name" value="PHAGE_INTEGRASE DOMAIN-CONTAINING PROTEIN"/>
    <property type="match status" value="1"/>
</dbReference>
<dbReference type="RefSeq" id="WP_184856172.1">
    <property type="nucleotide sequence ID" value="NZ_JACHLK010000002.1"/>
</dbReference>
<evidence type="ECO:0000256" key="3">
    <source>
        <dbReference type="ARBA" id="ARBA00023172"/>
    </source>
</evidence>
<accession>A0A7X0PBB2</accession>
<keyword evidence="3" id="KW-0233">DNA recombination</keyword>
<dbReference type="AlphaFoldDB" id="A0A7X0PBB2"/>
<evidence type="ECO:0000313" key="7">
    <source>
        <dbReference type="EMBL" id="MBB6558747.1"/>
    </source>
</evidence>
<feature type="domain" description="Core-binding (CB)" evidence="6">
    <location>
        <begin position="1"/>
        <end position="73"/>
    </location>
</feature>
<proteinExistence type="predicted"/>
<organism evidence="7 8">
    <name type="scientific">Acidovorax soli</name>
    <dbReference type="NCBI Taxonomy" id="592050"/>
    <lineage>
        <taxon>Bacteria</taxon>
        <taxon>Pseudomonadati</taxon>
        <taxon>Pseudomonadota</taxon>
        <taxon>Betaproteobacteria</taxon>
        <taxon>Burkholderiales</taxon>
        <taxon>Comamonadaceae</taxon>
        <taxon>Acidovorax</taxon>
    </lineage>
</organism>
<dbReference type="PANTHER" id="PTHR34605:SF4">
    <property type="entry name" value="DNA ADENINE METHYLTRANSFERASE"/>
    <property type="match status" value="1"/>
</dbReference>
<dbReference type="GO" id="GO:0006310">
    <property type="term" value="P:DNA recombination"/>
    <property type="evidence" value="ECO:0007669"/>
    <property type="project" value="UniProtKB-KW"/>
</dbReference>
<keyword evidence="2 4" id="KW-0238">DNA-binding</keyword>
<keyword evidence="1" id="KW-0229">DNA integration</keyword>
<dbReference type="PROSITE" id="PS51900">
    <property type="entry name" value="CB"/>
    <property type="match status" value="1"/>
</dbReference>
<dbReference type="Pfam" id="PF00589">
    <property type="entry name" value="Phage_integrase"/>
    <property type="match status" value="1"/>
</dbReference>
<dbReference type="GO" id="GO:0003677">
    <property type="term" value="F:DNA binding"/>
    <property type="evidence" value="ECO:0007669"/>
    <property type="project" value="UniProtKB-UniRule"/>
</dbReference>
<sequence>MGELDDYLQAADRETTVRSYAAAIKHFEQDWKGLLPATSDTVARYLVAYASTHKVSTLRQRLAALARWHAEQGFADPTKTPLVRKVLRGIVAKHPSKQKQARPLELDQLQKISEWLQAAQRAARERGDEAALLQLTRNRSIVLFGFWRAFRSDEIVNMRVENVTAIAGKGLTCRLDRSKADRAMEGRTFHCPALSRLCPVDAYLEWIAVSGRLAGPVYCGIDQWGHMSDRPMHPTSLIPLLRKMFHDAGVESAEGYSSHSLRRGFAGWARASGWDIKEMMEYVGWRDMESALRYLDAPTAGLQERFESGL</sequence>
<dbReference type="SUPFAM" id="SSF47823">
    <property type="entry name" value="lambda integrase-like, N-terminal domain"/>
    <property type="match status" value="1"/>
</dbReference>
<evidence type="ECO:0000256" key="2">
    <source>
        <dbReference type="ARBA" id="ARBA00023125"/>
    </source>
</evidence>
<dbReference type="InterPro" id="IPR002104">
    <property type="entry name" value="Integrase_catalytic"/>
</dbReference>
<name>A0A7X0PBB2_9BURK</name>
<dbReference type="Proteomes" id="UP000575083">
    <property type="component" value="Unassembled WGS sequence"/>
</dbReference>
<dbReference type="InterPro" id="IPR011010">
    <property type="entry name" value="DNA_brk_join_enz"/>
</dbReference>
<dbReference type="Gene3D" id="1.10.150.130">
    <property type="match status" value="1"/>
</dbReference>